<evidence type="ECO:0000256" key="5">
    <source>
        <dbReference type="SAM" id="Phobius"/>
    </source>
</evidence>
<feature type="transmembrane region" description="Helical" evidence="5">
    <location>
        <begin position="6"/>
        <end position="28"/>
    </location>
</feature>
<dbReference type="InterPro" id="IPR006603">
    <property type="entry name" value="PQ-loop_rpt"/>
</dbReference>
<dbReference type="Gene3D" id="1.20.1280.290">
    <property type="match status" value="2"/>
</dbReference>
<feature type="transmembrane region" description="Helical" evidence="5">
    <location>
        <begin position="151"/>
        <end position="171"/>
    </location>
</feature>
<protein>
    <recommendedName>
        <fullName evidence="8">PQ-loop repeat-containing protein</fullName>
    </recommendedName>
</protein>
<dbReference type="EMBL" id="CP034044">
    <property type="protein sequence ID" value="AZG68878.1"/>
    <property type="molecule type" value="Genomic_DNA"/>
</dbReference>
<evidence type="ECO:0000256" key="3">
    <source>
        <dbReference type="ARBA" id="ARBA00022989"/>
    </source>
</evidence>
<keyword evidence="3 5" id="KW-1133">Transmembrane helix</keyword>
<feature type="transmembrane region" description="Helical" evidence="5">
    <location>
        <begin position="68"/>
        <end position="91"/>
    </location>
</feature>
<evidence type="ECO:0000313" key="6">
    <source>
        <dbReference type="EMBL" id="AZG68878.1"/>
    </source>
</evidence>
<feature type="transmembrane region" description="Helical" evidence="5">
    <location>
        <begin position="183"/>
        <end position="205"/>
    </location>
</feature>
<sequence length="264" mass="30417">MTTIINVFIQVFGILAAITTICLGFPQLLHLRKTKKTGNVNYLSFWIFYFGLLVWLVLGVFGGNEDGWYIFVANFICTIIYSFTMFYLHYYDQNRKEKTLSKVVIAITFFVLFTIAMFAVFSVLVYHKIKFNKFYPEKGALIKWMTGTESLIFGLIAPSFTTLAFMPQLIISFKNKDFKGLTPWMPAIFLVNNTWWIIFFSLSIVNAKNQGLGLQDGAMTAFIGGLIWQIISTIVYAIQLAFILHYKELEHKHAHEIKMQQKSA</sequence>
<dbReference type="Pfam" id="PF04193">
    <property type="entry name" value="PQ-loop"/>
    <property type="match status" value="1"/>
</dbReference>
<proteinExistence type="predicted"/>
<feature type="transmembrane region" description="Helical" evidence="5">
    <location>
        <begin position="40"/>
        <end position="62"/>
    </location>
</feature>
<organism evidence="6 7">
    <name type="scientific">Mycoplasma struthionis</name>
    <dbReference type="NCBI Taxonomy" id="538220"/>
    <lineage>
        <taxon>Bacteria</taxon>
        <taxon>Bacillati</taxon>
        <taxon>Mycoplasmatota</taxon>
        <taxon>Mollicutes</taxon>
        <taxon>Mycoplasmataceae</taxon>
        <taxon>Mycoplasma</taxon>
    </lineage>
</organism>
<dbReference type="Proteomes" id="UP000275883">
    <property type="component" value="Chromosome"/>
</dbReference>
<dbReference type="KEGG" id="mstr:EGN60_02860"/>
<accession>A0A3G8LJR2</accession>
<gene>
    <name evidence="6" type="ORF">EGN60_02860</name>
</gene>
<feature type="transmembrane region" description="Helical" evidence="5">
    <location>
        <begin position="103"/>
        <end position="126"/>
    </location>
</feature>
<dbReference type="Pfam" id="PF03083">
    <property type="entry name" value="MtN3_slv"/>
    <property type="match status" value="1"/>
</dbReference>
<keyword evidence="4 5" id="KW-0472">Membrane</keyword>
<dbReference type="GO" id="GO:0016020">
    <property type="term" value="C:membrane"/>
    <property type="evidence" value="ECO:0007669"/>
    <property type="project" value="UniProtKB-SubCell"/>
</dbReference>
<dbReference type="RefSeq" id="WP_124724571.1">
    <property type="nucleotide sequence ID" value="NZ_CP034044.1"/>
</dbReference>
<feature type="transmembrane region" description="Helical" evidence="5">
    <location>
        <begin position="217"/>
        <end position="244"/>
    </location>
</feature>
<dbReference type="InterPro" id="IPR004316">
    <property type="entry name" value="SWEET_rpt"/>
</dbReference>
<evidence type="ECO:0008006" key="8">
    <source>
        <dbReference type="Google" id="ProtNLM"/>
    </source>
</evidence>
<comment type="subcellular location">
    <subcellularLocation>
        <location evidence="1">Membrane</location>
        <topology evidence="1">Multi-pass membrane protein</topology>
    </subcellularLocation>
</comment>
<keyword evidence="7" id="KW-1185">Reference proteome</keyword>
<evidence type="ECO:0000256" key="1">
    <source>
        <dbReference type="ARBA" id="ARBA00004141"/>
    </source>
</evidence>
<dbReference type="AlphaFoldDB" id="A0A3G8LJR2"/>
<evidence type="ECO:0000256" key="4">
    <source>
        <dbReference type="ARBA" id="ARBA00023136"/>
    </source>
</evidence>
<keyword evidence="2 5" id="KW-0812">Transmembrane</keyword>
<reference evidence="6 7" key="1">
    <citation type="submission" date="2018-11" db="EMBL/GenBank/DDBJ databases">
        <title>Genome sequence of Mycoplasma struthionis sp. nov.</title>
        <authorList>
            <person name="Spergser J."/>
        </authorList>
    </citation>
    <scope>NUCLEOTIDE SEQUENCE [LARGE SCALE GENOMIC DNA]</scope>
    <source>
        <strain evidence="6 7">237IA</strain>
    </source>
</reference>
<evidence type="ECO:0000313" key="7">
    <source>
        <dbReference type="Proteomes" id="UP000275883"/>
    </source>
</evidence>
<dbReference type="OrthoDB" id="398361at2"/>
<name>A0A3G8LJR2_9MOLU</name>
<evidence type="ECO:0000256" key="2">
    <source>
        <dbReference type="ARBA" id="ARBA00022692"/>
    </source>
</evidence>